<name>A0AAD5VFQ8_9AGAR</name>
<feature type="compositionally biased region" description="Basic and acidic residues" evidence="1">
    <location>
        <begin position="31"/>
        <end position="45"/>
    </location>
</feature>
<evidence type="ECO:0000313" key="4">
    <source>
        <dbReference type="EMBL" id="KAJ3551497.1"/>
    </source>
</evidence>
<feature type="region of interest" description="Disordered" evidence="1">
    <location>
        <begin position="16"/>
        <end position="45"/>
    </location>
</feature>
<evidence type="ECO:0000256" key="2">
    <source>
        <dbReference type="SAM" id="SignalP"/>
    </source>
</evidence>
<evidence type="ECO:0000256" key="1">
    <source>
        <dbReference type="SAM" id="MobiDB-lite"/>
    </source>
</evidence>
<dbReference type="Pfam" id="PF18803">
    <property type="entry name" value="CxC2"/>
    <property type="match status" value="1"/>
</dbReference>
<sequence>MLCARALSVLSLAGMANPSLNAGGSNKRKRAPESSRMIEGDDRSSDIVTWAHTPAQGRSRVAILLPPIPSSSGQGQPAQSTRDISPAHLSQETLNTPEYDPVTVEAEPKNKQQGWMEDFVKRSEDLLGALLDREDIPDNGMCRGCMRLSHRANPLHNIERWTGKFFRAAALWEVGGYVLISHRHQVNTGDCLKHRQDILEKNEQAKDEAEQTHLGHGTSILPMEAINLCLFHAETDVMDPEEGDGDLSPGGDYLGVNTPGTIPRRDDFNNDYVRIVHTNGIHHRALVTCGCMGAENIHTDLMYWRYVPTTFSKYRMLFTTAVLDDYRLANLECKVSAYQYMQKLRHKTSPLLPASAPNLYQELLRLSRLWRWIKKKKWAGHGMTPDGDSDGAPGGLAIFCPACPQPGINLPKDWKNDPNRWVYRRFFVADGNFKADHVRHKYTSDIWLSEGAGMFGLRSEYHAFLERAATGTEVR</sequence>
<proteinExistence type="predicted"/>
<accession>A0AAD5VFQ8</accession>
<feature type="domain" description="CxC2-like cysteine cluster KDZ transposase-associated" evidence="3">
    <location>
        <begin position="269"/>
        <end position="349"/>
    </location>
</feature>
<evidence type="ECO:0000313" key="5">
    <source>
        <dbReference type="Proteomes" id="UP001213000"/>
    </source>
</evidence>
<feature type="signal peptide" evidence="2">
    <location>
        <begin position="1"/>
        <end position="18"/>
    </location>
</feature>
<dbReference type="Proteomes" id="UP001213000">
    <property type="component" value="Unassembled WGS sequence"/>
</dbReference>
<evidence type="ECO:0000259" key="3">
    <source>
        <dbReference type="Pfam" id="PF18803"/>
    </source>
</evidence>
<feature type="chain" id="PRO_5041944578" description="CxC2-like cysteine cluster KDZ transposase-associated domain-containing protein" evidence="2">
    <location>
        <begin position="19"/>
        <end position="475"/>
    </location>
</feature>
<keyword evidence="5" id="KW-1185">Reference proteome</keyword>
<reference evidence="4" key="1">
    <citation type="submission" date="2022-07" db="EMBL/GenBank/DDBJ databases">
        <title>Genome Sequence of Leucocoprinus birnbaumii.</title>
        <authorList>
            <person name="Buettner E."/>
        </authorList>
    </citation>
    <scope>NUCLEOTIDE SEQUENCE</scope>
    <source>
        <strain evidence="4">VT141</strain>
    </source>
</reference>
<keyword evidence="2" id="KW-0732">Signal</keyword>
<organism evidence="4 5">
    <name type="scientific">Leucocoprinus birnbaumii</name>
    <dbReference type="NCBI Taxonomy" id="56174"/>
    <lineage>
        <taxon>Eukaryota</taxon>
        <taxon>Fungi</taxon>
        <taxon>Dikarya</taxon>
        <taxon>Basidiomycota</taxon>
        <taxon>Agaricomycotina</taxon>
        <taxon>Agaricomycetes</taxon>
        <taxon>Agaricomycetidae</taxon>
        <taxon>Agaricales</taxon>
        <taxon>Agaricineae</taxon>
        <taxon>Agaricaceae</taxon>
        <taxon>Leucocoprinus</taxon>
    </lineage>
</organism>
<comment type="caution">
    <text evidence="4">The sequence shown here is derived from an EMBL/GenBank/DDBJ whole genome shotgun (WGS) entry which is preliminary data.</text>
</comment>
<dbReference type="EMBL" id="JANIEX010002198">
    <property type="protein sequence ID" value="KAJ3551497.1"/>
    <property type="molecule type" value="Genomic_DNA"/>
</dbReference>
<gene>
    <name evidence="4" type="ORF">NP233_g13070</name>
</gene>
<dbReference type="AlphaFoldDB" id="A0AAD5VFQ8"/>
<protein>
    <recommendedName>
        <fullName evidence="3">CxC2-like cysteine cluster KDZ transposase-associated domain-containing protein</fullName>
    </recommendedName>
</protein>
<dbReference type="InterPro" id="IPR041457">
    <property type="entry name" value="CxC2_KDZ-assoc"/>
</dbReference>